<dbReference type="Proteomes" id="UP001430455">
    <property type="component" value="Unassembled WGS sequence"/>
</dbReference>
<keyword evidence="4" id="KW-0808">Transferase</keyword>
<accession>A0AAW4PC93</accession>
<dbReference type="AlphaFoldDB" id="A0AAW4PC93"/>
<dbReference type="EC" id="2.7.13.3" evidence="2"/>
<keyword evidence="5 8" id="KW-0418">Kinase</keyword>
<dbReference type="SUPFAM" id="SSF47384">
    <property type="entry name" value="Homodimeric domain of signal transducing histidine kinase"/>
    <property type="match status" value="1"/>
</dbReference>
<comment type="caution">
    <text evidence="8">The sequence shown here is derived from an EMBL/GenBank/DDBJ whole genome shotgun (WGS) entry which is preliminary data.</text>
</comment>
<keyword evidence="3" id="KW-0597">Phosphoprotein</keyword>
<feature type="domain" description="Histidine kinase" evidence="7">
    <location>
        <begin position="40"/>
        <end position="230"/>
    </location>
</feature>
<dbReference type="Gene3D" id="3.30.565.10">
    <property type="entry name" value="Histidine kinase-like ATPase, C-terminal domain"/>
    <property type="match status" value="1"/>
</dbReference>
<evidence type="ECO:0000256" key="6">
    <source>
        <dbReference type="ARBA" id="ARBA00023012"/>
    </source>
</evidence>
<dbReference type="Gene3D" id="1.10.287.130">
    <property type="match status" value="1"/>
</dbReference>
<gene>
    <name evidence="8" type="ORF">EGH23_09860</name>
</gene>
<dbReference type="GO" id="GO:0000155">
    <property type="term" value="F:phosphorelay sensor kinase activity"/>
    <property type="evidence" value="ECO:0007669"/>
    <property type="project" value="InterPro"/>
</dbReference>
<evidence type="ECO:0000256" key="3">
    <source>
        <dbReference type="ARBA" id="ARBA00022553"/>
    </source>
</evidence>
<dbReference type="InterPro" id="IPR036097">
    <property type="entry name" value="HisK_dim/P_sf"/>
</dbReference>
<reference evidence="8 9" key="1">
    <citation type="submission" date="2021-06" db="EMBL/GenBank/DDBJ databases">
        <title>Halomicroarcula sp. a new haloarchaeum isolated from saline soil.</title>
        <authorList>
            <person name="Duran-Viseras A."/>
            <person name="Sanchez-Porro C."/>
            <person name="Ventosa A."/>
        </authorList>
    </citation>
    <scope>NUCLEOTIDE SEQUENCE [LARGE SCALE GENOMIC DNA]</scope>
    <source>
        <strain evidence="8 9">F27</strain>
    </source>
</reference>
<dbReference type="PRINTS" id="PR00344">
    <property type="entry name" value="BCTRLSENSOR"/>
</dbReference>
<evidence type="ECO:0000256" key="5">
    <source>
        <dbReference type="ARBA" id="ARBA00022777"/>
    </source>
</evidence>
<dbReference type="CDD" id="cd00082">
    <property type="entry name" value="HisKA"/>
    <property type="match status" value="1"/>
</dbReference>
<protein>
    <recommendedName>
        <fullName evidence="2">histidine kinase</fullName>
        <ecNumber evidence="2">2.7.13.3</ecNumber>
    </recommendedName>
</protein>
<dbReference type="InterPro" id="IPR003594">
    <property type="entry name" value="HATPase_dom"/>
</dbReference>
<dbReference type="PROSITE" id="PS50109">
    <property type="entry name" value="HIS_KIN"/>
    <property type="match status" value="1"/>
</dbReference>
<dbReference type="InterPro" id="IPR050736">
    <property type="entry name" value="Sensor_HK_Regulatory"/>
</dbReference>
<dbReference type="CDD" id="cd00075">
    <property type="entry name" value="HATPase"/>
    <property type="match status" value="1"/>
</dbReference>
<dbReference type="Pfam" id="PF02518">
    <property type="entry name" value="HATPase_c"/>
    <property type="match status" value="1"/>
</dbReference>
<evidence type="ECO:0000259" key="7">
    <source>
        <dbReference type="PROSITE" id="PS50109"/>
    </source>
</evidence>
<evidence type="ECO:0000256" key="1">
    <source>
        <dbReference type="ARBA" id="ARBA00000085"/>
    </source>
</evidence>
<dbReference type="Pfam" id="PF00512">
    <property type="entry name" value="HisKA"/>
    <property type="match status" value="1"/>
</dbReference>
<evidence type="ECO:0000256" key="4">
    <source>
        <dbReference type="ARBA" id="ARBA00022679"/>
    </source>
</evidence>
<organism evidence="8 9">
    <name type="scientific">Haloarcula nitratireducens</name>
    <dbReference type="NCBI Taxonomy" id="2487749"/>
    <lineage>
        <taxon>Archaea</taxon>
        <taxon>Methanobacteriati</taxon>
        <taxon>Methanobacteriota</taxon>
        <taxon>Stenosarchaea group</taxon>
        <taxon>Halobacteria</taxon>
        <taxon>Halobacteriales</taxon>
        <taxon>Haloarculaceae</taxon>
        <taxon>Haloarcula</taxon>
    </lineage>
</organism>
<keyword evidence="6" id="KW-0902">Two-component regulatory system</keyword>
<comment type="catalytic activity">
    <reaction evidence="1">
        <text>ATP + protein L-histidine = ADP + protein N-phospho-L-histidine.</text>
        <dbReference type="EC" id="2.7.13.3"/>
    </reaction>
</comment>
<dbReference type="SUPFAM" id="SSF55874">
    <property type="entry name" value="ATPase domain of HSP90 chaperone/DNA topoisomerase II/histidine kinase"/>
    <property type="match status" value="1"/>
</dbReference>
<dbReference type="SMART" id="SM00388">
    <property type="entry name" value="HisKA"/>
    <property type="match status" value="1"/>
</dbReference>
<evidence type="ECO:0000256" key="2">
    <source>
        <dbReference type="ARBA" id="ARBA00012438"/>
    </source>
</evidence>
<dbReference type="PANTHER" id="PTHR43711">
    <property type="entry name" value="TWO-COMPONENT HISTIDINE KINASE"/>
    <property type="match status" value="1"/>
</dbReference>
<proteinExistence type="predicted"/>
<dbReference type="SMART" id="SM00387">
    <property type="entry name" value="HATPase_c"/>
    <property type="match status" value="1"/>
</dbReference>
<dbReference type="InterPro" id="IPR005467">
    <property type="entry name" value="His_kinase_dom"/>
</dbReference>
<sequence>MTAPVDKAILFRRLSNLLVRRANTRTLIENANRLDRFASMLAHELRNPVTIGQIYSQQLSTDENAEAVEYIGEAFDHLEAMIDILLVLARGREAVSEPTTMRLADTARAAWDVIDTGDATLVVEVDGEIQADETYIRHFFRNLFENAVEHGGPDVTVTVGGLPTGFYVADDGVGIPPAERESVFEVGYTTASEHGGTGLGLAFVHELADIYDWECAVTESEAGGARFEVTGVDVALSD</sequence>
<dbReference type="InterPro" id="IPR036890">
    <property type="entry name" value="HATPase_C_sf"/>
</dbReference>
<dbReference type="RefSeq" id="WP_220579822.1">
    <property type="nucleotide sequence ID" value="NZ_RKLT01000002.1"/>
</dbReference>
<evidence type="ECO:0000313" key="8">
    <source>
        <dbReference type="EMBL" id="MBX0295183.1"/>
    </source>
</evidence>
<dbReference type="InterPro" id="IPR004358">
    <property type="entry name" value="Sig_transdc_His_kin-like_C"/>
</dbReference>
<dbReference type="EMBL" id="RKLT01000002">
    <property type="protein sequence ID" value="MBX0295183.1"/>
    <property type="molecule type" value="Genomic_DNA"/>
</dbReference>
<evidence type="ECO:0000313" key="9">
    <source>
        <dbReference type="Proteomes" id="UP001430455"/>
    </source>
</evidence>
<name>A0AAW4PC93_9EURY</name>
<keyword evidence="9" id="KW-1185">Reference proteome</keyword>
<dbReference type="PANTHER" id="PTHR43711:SF1">
    <property type="entry name" value="HISTIDINE KINASE 1"/>
    <property type="match status" value="1"/>
</dbReference>
<dbReference type="InterPro" id="IPR003661">
    <property type="entry name" value="HisK_dim/P_dom"/>
</dbReference>